<evidence type="ECO:0000313" key="2">
    <source>
        <dbReference type="EMBL" id="MDV2910612.1"/>
    </source>
</evidence>
<organism evidence="2 3">
    <name type="scientific">Pediococcus acidilactici</name>
    <dbReference type="NCBI Taxonomy" id="1254"/>
    <lineage>
        <taxon>Bacteria</taxon>
        <taxon>Bacillati</taxon>
        <taxon>Bacillota</taxon>
        <taxon>Bacilli</taxon>
        <taxon>Lactobacillales</taxon>
        <taxon>Lactobacillaceae</taxon>
        <taxon>Pediococcus</taxon>
        <taxon>Pediococcus acidilactici group</taxon>
    </lineage>
</organism>
<dbReference type="Pfam" id="PF01610">
    <property type="entry name" value="DDE_Tnp_ISL3"/>
    <property type="match status" value="1"/>
</dbReference>
<accession>A0AAW8YMA4</accession>
<reference evidence="2" key="1">
    <citation type="journal article" date="2023" name="PeerJ">
        <title>Selection and evaluation of lactic acid bacteria from chicken feces in Thailand as potential probiotics.</title>
        <authorList>
            <person name="Khurajog B."/>
            <person name="Disastra Y."/>
            <person name="Lawwyne L.D."/>
            <person name="Sirichokchatchawan W."/>
            <person name="Niyomtham W."/>
            <person name="Yindee J."/>
            <person name="Hampson D.J."/>
            <person name="Prapasarakul N."/>
        </authorList>
    </citation>
    <scope>NUCLEOTIDE SEQUENCE</scope>
    <source>
        <strain evidence="2">BF14</strain>
    </source>
</reference>
<dbReference type="EMBL" id="JAWJAX010000002">
    <property type="protein sequence ID" value="MDV2910612.1"/>
    <property type="molecule type" value="Genomic_DNA"/>
</dbReference>
<reference evidence="2" key="2">
    <citation type="submission" date="2023-10" db="EMBL/GenBank/DDBJ databases">
        <authorList>
            <person name="Khurajog B."/>
        </authorList>
    </citation>
    <scope>NUCLEOTIDE SEQUENCE</scope>
    <source>
        <strain evidence="2">BF14</strain>
    </source>
</reference>
<feature type="domain" description="Transposase IS204/IS1001/IS1096/IS1165 DDE" evidence="1">
    <location>
        <begin position="2"/>
        <end position="91"/>
    </location>
</feature>
<dbReference type="PANTHER" id="PTHR33498">
    <property type="entry name" value="TRANSPOSASE FOR INSERTION SEQUENCE ELEMENT IS1557"/>
    <property type="match status" value="1"/>
</dbReference>
<dbReference type="InterPro" id="IPR047951">
    <property type="entry name" value="Transpos_ISL3"/>
</dbReference>
<dbReference type="InterPro" id="IPR002560">
    <property type="entry name" value="Transposase_DDE"/>
</dbReference>
<proteinExistence type="predicted"/>
<protein>
    <submittedName>
        <fullName evidence="2">Transposase</fullName>
    </submittedName>
</protein>
<dbReference type="AlphaFoldDB" id="A0AAW8YMA4"/>
<name>A0AAW8YMA4_PEDAC</name>
<dbReference type="PANTHER" id="PTHR33498:SF1">
    <property type="entry name" value="TRANSPOSASE FOR INSERTION SEQUENCE ELEMENT IS1557"/>
    <property type="match status" value="1"/>
</dbReference>
<sequence>MELAKVYYITQSLAEAIRNNNHAQLVKLLQTKTKNSSLHTLLKTFNARAKSIINAMRSPLSNGRIEGVIRKIKQINRTAYGYRNWQHLRDRVFIEFSLKTKKRKPIRR</sequence>
<evidence type="ECO:0000259" key="1">
    <source>
        <dbReference type="Pfam" id="PF01610"/>
    </source>
</evidence>
<gene>
    <name evidence="2" type="ORF">R0H03_01840</name>
</gene>
<dbReference type="Proteomes" id="UP001280415">
    <property type="component" value="Unassembled WGS sequence"/>
</dbReference>
<comment type="caution">
    <text evidence="2">The sequence shown here is derived from an EMBL/GenBank/DDBJ whole genome shotgun (WGS) entry which is preliminary data.</text>
</comment>
<dbReference type="RefSeq" id="WP_262347920.1">
    <property type="nucleotide sequence ID" value="NZ_CABKNE010000001.1"/>
</dbReference>
<evidence type="ECO:0000313" key="3">
    <source>
        <dbReference type="Proteomes" id="UP001280415"/>
    </source>
</evidence>